<organism evidence="2 3">
    <name type="scientific">Geoanaerobacter pelophilus</name>
    <dbReference type="NCBI Taxonomy" id="60036"/>
    <lineage>
        <taxon>Bacteria</taxon>
        <taxon>Pseudomonadati</taxon>
        <taxon>Thermodesulfobacteriota</taxon>
        <taxon>Desulfuromonadia</taxon>
        <taxon>Geobacterales</taxon>
        <taxon>Geobacteraceae</taxon>
        <taxon>Geoanaerobacter</taxon>
    </lineage>
</organism>
<gene>
    <name evidence="2" type="ORF">GPEL0_01r2764</name>
</gene>
<dbReference type="InterPro" id="IPR017740">
    <property type="entry name" value="TssA-like"/>
</dbReference>
<dbReference type="EMBL" id="BDQG01000001">
    <property type="protein sequence ID" value="GAW67105.1"/>
    <property type="molecule type" value="Genomic_DNA"/>
</dbReference>
<sequence>MQDLALDELLAPISEKAPAGTDLRYTSFYEEILEARRSDDAVALGDWRHDVKAADWNKVIKLCVAALSSKSKDLQIAVWLCESLIVVDGFPGFDAGLRLLRELMEQYWDSIYPVSSDEDLEYRAAPLDFLNEKVATHVKKIPLTDPVVTPGYSWLKWNQSRGVGYEADTRNDYGEVEEERKSRRDTRISEGAITAEEFDAAVEKSRGPFSDKLLESLQRCQESLQALEWEIEAKWLPSSAPTLASLGAAMNSCLMLARKCYGVDAPCAKEAEAEALESEAHGAEEKEKEGVAAPALRQLCGVDAAPLSRAPEQLETSLWGESLAMLEAGRLEAALSMLLYTGNGCESTRDRNRVRLLMVKLCLRAGRADLARPIVEELHDMIEELKLERWESPVWIAEVLHAYYQCLQAGGLPDEDLTLSRVLFKRICSLDVTKGIPYRI</sequence>
<reference evidence="2 3" key="1">
    <citation type="submission" date="2017-04" db="EMBL/GenBank/DDBJ databases">
        <authorList>
            <consortium name="Geobacter pelophilus Genome Sequencing"/>
            <person name="Aoyagi T."/>
            <person name="Koike H."/>
            <person name="Hori T."/>
        </authorList>
    </citation>
    <scope>NUCLEOTIDE SEQUENCE [LARGE SCALE GENOMIC DNA]</scope>
    <source>
        <strain evidence="2 3">Drf2</strain>
    </source>
</reference>
<name>A0ABQ0MJ48_9BACT</name>
<dbReference type="Pfam" id="PF16989">
    <property type="entry name" value="T6SS_VasJ"/>
    <property type="match status" value="1"/>
</dbReference>
<dbReference type="NCBIfam" id="TIGR03363">
    <property type="entry name" value="VI_chp_8"/>
    <property type="match status" value="1"/>
</dbReference>
<evidence type="ECO:0000259" key="1">
    <source>
        <dbReference type="Pfam" id="PF06812"/>
    </source>
</evidence>
<keyword evidence="3" id="KW-1185">Reference proteome</keyword>
<protein>
    <submittedName>
        <fullName evidence="2">Type VI secretion protein</fullName>
    </submittedName>
</protein>
<evidence type="ECO:0000313" key="3">
    <source>
        <dbReference type="Proteomes" id="UP000194153"/>
    </source>
</evidence>
<dbReference type="PANTHER" id="PTHR37951">
    <property type="entry name" value="CYTOPLASMIC PROTEIN-RELATED"/>
    <property type="match status" value="1"/>
</dbReference>
<dbReference type="RefSeq" id="WP_085813393.1">
    <property type="nucleotide sequence ID" value="NZ_BDQG01000001.1"/>
</dbReference>
<proteinExistence type="predicted"/>
<dbReference type="InterPro" id="IPR017739">
    <property type="entry name" value="T6SS-assoc_VCA0119"/>
</dbReference>
<comment type="caution">
    <text evidence="2">The sequence shown here is derived from an EMBL/GenBank/DDBJ whole genome shotgun (WGS) entry which is preliminary data.</text>
</comment>
<dbReference type="PANTHER" id="PTHR37951:SF1">
    <property type="entry name" value="TYPE VI SECRETION SYSTEM COMPONENT TSSA1"/>
    <property type="match status" value="1"/>
</dbReference>
<reference evidence="3" key="2">
    <citation type="submission" date="2017-05" db="EMBL/GenBank/DDBJ databases">
        <title>Draft genome sequence of Geobacter pelophilus, a iron(III)-reducing bacteria.</title>
        <authorList>
            <person name="Aoyagi T."/>
            <person name="Koike H."/>
            <person name="Morita T."/>
            <person name="Sato Y."/>
            <person name="Habe H."/>
            <person name="Hori T."/>
        </authorList>
    </citation>
    <scope>NUCLEOTIDE SEQUENCE [LARGE SCALE GENOMIC DNA]</scope>
    <source>
        <strain evidence="3">Drf2</strain>
    </source>
</reference>
<feature type="domain" description="ImpA N-terminal" evidence="1">
    <location>
        <begin position="10"/>
        <end position="131"/>
    </location>
</feature>
<accession>A0ABQ0MJ48</accession>
<dbReference type="Pfam" id="PF06812">
    <property type="entry name" value="ImpA_N"/>
    <property type="match status" value="1"/>
</dbReference>
<dbReference type="InterPro" id="IPR010657">
    <property type="entry name" value="ImpA_N"/>
</dbReference>
<evidence type="ECO:0000313" key="2">
    <source>
        <dbReference type="EMBL" id="GAW67105.1"/>
    </source>
</evidence>
<dbReference type="Proteomes" id="UP000194153">
    <property type="component" value="Unassembled WGS sequence"/>
</dbReference>